<evidence type="ECO:0000256" key="2">
    <source>
        <dbReference type="ARBA" id="ARBA00022679"/>
    </source>
</evidence>
<dbReference type="GO" id="GO:0000166">
    <property type="term" value="F:nucleotide binding"/>
    <property type="evidence" value="ECO:0007669"/>
    <property type="project" value="InterPro"/>
</dbReference>
<sequence>DGHEVVYSDTDSVFVRSPEATLEGARRFGEQISQRFTQAGVTFEFQSVYSAFFSHGAKKRYVARQVWPKEEMIVRGYETRRTDAFDYQSSALQEIFERVLAEDIDGLLRRSRELVAAVRNRQVPPSQLVIARSVRPEEQYNESTREALPFLRVFRQLKEEGYDVIPGMKVAWIVTDSRQSPQAIEPYVEGRPLTREPDWEYYADRVAQTLARVTEVFSWDAAALLRGNHQRRIDDPPPPASPKPTTTLDTPLDEVDRPARRRTRSLNDWN</sequence>
<dbReference type="SUPFAM" id="SSF56672">
    <property type="entry name" value="DNA/RNA polymerases"/>
    <property type="match status" value="1"/>
</dbReference>
<comment type="caution">
    <text evidence="9">The sequence shown here is derived from an EMBL/GenBank/DDBJ whole genome shotgun (WGS) entry which is preliminary data.</text>
</comment>
<dbReference type="GO" id="GO:0003677">
    <property type="term" value="F:DNA binding"/>
    <property type="evidence" value="ECO:0007669"/>
    <property type="project" value="UniProtKB-KW"/>
</dbReference>
<dbReference type="InterPro" id="IPR043502">
    <property type="entry name" value="DNA/RNA_pol_sf"/>
</dbReference>
<name>T1AEE3_9ZZZZ</name>
<evidence type="ECO:0000256" key="5">
    <source>
        <dbReference type="ARBA" id="ARBA00023125"/>
    </source>
</evidence>
<keyword evidence="4" id="KW-0239">DNA-directed DNA polymerase</keyword>
<comment type="catalytic activity">
    <reaction evidence="6">
        <text>DNA(n) + a 2'-deoxyribonucleoside 5'-triphosphate = DNA(n+1) + diphosphate</text>
        <dbReference type="Rhea" id="RHEA:22508"/>
        <dbReference type="Rhea" id="RHEA-COMP:17339"/>
        <dbReference type="Rhea" id="RHEA-COMP:17340"/>
        <dbReference type="ChEBI" id="CHEBI:33019"/>
        <dbReference type="ChEBI" id="CHEBI:61560"/>
        <dbReference type="ChEBI" id="CHEBI:173112"/>
        <dbReference type="EC" id="2.7.7.7"/>
    </reaction>
</comment>
<reference evidence="9" key="2">
    <citation type="journal article" date="2014" name="ISME J.">
        <title>Microbial stratification in low pH oxic and suboxic macroscopic growths along an acid mine drainage.</title>
        <authorList>
            <person name="Mendez-Garcia C."/>
            <person name="Mesa V."/>
            <person name="Sprenger R.R."/>
            <person name="Richter M."/>
            <person name="Diez M.S."/>
            <person name="Solano J."/>
            <person name="Bargiela R."/>
            <person name="Golyshina O.V."/>
            <person name="Manteca A."/>
            <person name="Ramos J.L."/>
            <person name="Gallego J.R."/>
            <person name="Llorente I."/>
            <person name="Martins Dos Santos V.A."/>
            <person name="Jensen O.N."/>
            <person name="Pelaez A.I."/>
            <person name="Sanchez J."/>
            <person name="Ferrer M."/>
        </authorList>
    </citation>
    <scope>NUCLEOTIDE SEQUENCE</scope>
</reference>
<feature type="domain" description="DNA-directed DNA polymerase family B multifunctional" evidence="8">
    <location>
        <begin position="4"/>
        <end position="215"/>
    </location>
</feature>
<organism evidence="9">
    <name type="scientific">mine drainage metagenome</name>
    <dbReference type="NCBI Taxonomy" id="410659"/>
    <lineage>
        <taxon>unclassified sequences</taxon>
        <taxon>metagenomes</taxon>
        <taxon>ecological metagenomes</taxon>
    </lineage>
</organism>
<accession>T1AEE3</accession>
<evidence type="ECO:0000259" key="8">
    <source>
        <dbReference type="Pfam" id="PF00136"/>
    </source>
</evidence>
<evidence type="ECO:0000256" key="4">
    <source>
        <dbReference type="ARBA" id="ARBA00022932"/>
    </source>
</evidence>
<dbReference type="InterPro" id="IPR006134">
    <property type="entry name" value="DNA-dir_DNA_pol_B_multi_dom"/>
</dbReference>
<evidence type="ECO:0000256" key="1">
    <source>
        <dbReference type="ARBA" id="ARBA00012417"/>
    </source>
</evidence>
<keyword evidence="2" id="KW-0808">Transferase</keyword>
<dbReference type="GO" id="GO:0003887">
    <property type="term" value="F:DNA-directed DNA polymerase activity"/>
    <property type="evidence" value="ECO:0007669"/>
    <property type="project" value="UniProtKB-KW"/>
</dbReference>
<proteinExistence type="predicted"/>
<dbReference type="PROSITE" id="PS00116">
    <property type="entry name" value="DNA_POLYMERASE_B"/>
    <property type="match status" value="1"/>
</dbReference>
<dbReference type="PANTHER" id="PTHR10322:SF23">
    <property type="entry name" value="DNA POLYMERASE DELTA CATALYTIC SUBUNIT"/>
    <property type="match status" value="1"/>
</dbReference>
<feature type="non-terminal residue" evidence="9">
    <location>
        <position position="1"/>
    </location>
</feature>
<feature type="region of interest" description="Disordered" evidence="7">
    <location>
        <begin position="228"/>
        <end position="270"/>
    </location>
</feature>
<dbReference type="InterPro" id="IPR023211">
    <property type="entry name" value="DNA_pol_palm_dom_sf"/>
</dbReference>
<evidence type="ECO:0000313" key="9">
    <source>
        <dbReference type="EMBL" id="EQD40270.1"/>
    </source>
</evidence>
<gene>
    <name evidence="9" type="ORF">B1A_16503</name>
</gene>
<dbReference type="EMBL" id="AUZX01012134">
    <property type="protein sequence ID" value="EQD40270.1"/>
    <property type="molecule type" value="Genomic_DNA"/>
</dbReference>
<dbReference type="EC" id="2.7.7.7" evidence="1"/>
<dbReference type="Pfam" id="PF00136">
    <property type="entry name" value="DNA_pol_B"/>
    <property type="match status" value="1"/>
</dbReference>
<protein>
    <recommendedName>
        <fullName evidence="1">DNA-directed DNA polymerase</fullName>
        <ecNumber evidence="1">2.7.7.7</ecNumber>
    </recommendedName>
</protein>
<keyword evidence="3" id="KW-0548">Nucleotidyltransferase</keyword>
<dbReference type="PANTHER" id="PTHR10322">
    <property type="entry name" value="DNA POLYMERASE CATALYTIC SUBUNIT"/>
    <property type="match status" value="1"/>
</dbReference>
<evidence type="ECO:0000256" key="7">
    <source>
        <dbReference type="SAM" id="MobiDB-lite"/>
    </source>
</evidence>
<dbReference type="InterPro" id="IPR050240">
    <property type="entry name" value="DNA_pol_type-B"/>
</dbReference>
<dbReference type="InterPro" id="IPR042087">
    <property type="entry name" value="DNA_pol_B_thumb"/>
</dbReference>
<dbReference type="InterPro" id="IPR017964">
    <property type="entry name" value="DNA-dir_DNA_pol_B_CS"/>
</dbReference>
<dbReference type="Gene3D" id="3.90.1600.10">
    <property type="entry name" value="Palm domain of DNA polymerase"/>
    <property type="match status" value="1"/>
</dbReference>
<dbReference type="Gene3D" id="1.10.132.60">
    <property type="entry name" value="DNA polymerase family B, C-terminal domain"/>
    <property type="match status" value="1"/>
</dbReference>
<keyword evidence="5" id="KW-0238">DNA-binding</keyword>
<dbReference type="AlphaFoldDB" id="T1AEE3"/>
<evidence type="ECO:0000256" key="6">
    <source>
        <dbReference type="ARBA" id="ARBA00049244"/>
    </source>
</evidence>
<evidence type="ECO:0000256" key="3">
    <source>
        <dbReference type="ARBA" id="ARBA00022695"/>
    </source>
</evidence>
<reference evidence="9" key="1">
    <citation type="submission" date="2013-08" db="EMBL/GenBank/DDBJ databases">
        <authorList>
            <person name="Mendez C."/>
            <person name="Richter M."/>
            <person name="Ferrer M."/>
            <person name="Sanchez J."/>
        </authorList>
    </citation>
    <scope>NUCLEOTIDE SEQUENCE</scope>
</reference>